<dbReference type="AlphaFoldDB" id="A0A918E004"/>
<dbReference type="SUPFAM" id="SSF54909">
    <property type="entry name" value="Dimeric alpha+beta barrel"/>
    <property type="match status" value="1"/>
</dbReference>
<keyword evidence="1" id="KW-0805">Transcription regulation</keyword>
<dbReference type="Proteomes" id="UP000641932">
    <property type="component" value="Unassembled WGS sequence"/>
</dbReference>
<dbReference type="PROSITE" id="PS00519">
    <property type="entry name" value="HTH_ASNC_1"/>
    <property type="match status" value="1"/>
</dbReference>
<dbReference type="Pfam" id="PF01037">
    <property type="entry name" value="AsnC_trans_reg"/>
    <property type="match status" value="1"/>
</dbReference>
<keyword evidence="6" id="KW-1185">Reference proteome</keyword>
<dbReference type="GO" id="GO:0043565">
    <property type="term" value="F:sequence-specific DNA binding"/>
    <property type="evidence" value="ECO:0007669"/>
    <property type="project" value="InterPro"/>
</dbReference>
<dbReference type="InterPro" id="IPR036388">
    <property type="entry name" value="WH-like_DNA-bd_sf"/>
</dbReference>
<evidence type="ECO:0000313" key="6">
    <source>
        <dbReference type="Proteomes" id="UP000641932"/>
    </source>
</evidence>
<organism evidence="5 6">
    <name type="scientific">Wenjunlia tyrosinilytica</name>
    <dbReference type="NCBI Taxonomy" id="1544741"/>
    <lineage>
        <taxon>Bacteria</taxon>
        <taxon>Bacillati</taxon>
        <taxon>Actinomycetota</taxon>
        <taxon>Actinomycetes</taxon>
        <taxon>Kitasatosporales</taxon>
        <taxon>Streptomycetaceae</taxon>
        <taxon>Wenjunlia</taxon>
    </lineage>
</organism>
<dbReference type="InterPro" id="IPR000485">
    <property type="entry name" value="AsnC-type_HTH_dom"/>
</dbReference>
<dbReference type="InterPro" id="IPR019885">
    <property type="entry name" value="Tscrpt_reg_HTH_AsnC-type_CS"/>
</dbReference>
<dbReference type="InterPro" id="IPR036390">
    <property type="entry name" value="WH_DNA-bd_sf"/>
</dbReference>
<dbReference type="GO" id="GO:0005829">
    <property type="term" value="C:cytosol"/>
    <property type="evidence" value="ECO:0007669"/>
    <property type="project" value="TreeGrafter"/>
</dbReference>
<reference evidence="5" key="1">
    <citation type="journal article" date="2014" name="Int. J. Syst. Evol. Microbiol.">
        <title>Complete genome sequence of Corynebacterium casei LMG S-19264T (=DSM 44701T), isolated from a smear-ripened cheese.</title>
        <authorList>
            <consortium name="US DOE Joint Genome Institute (JGI-PGF)"/>
            <person name="Walter F."/>
            <person name="Albersmeier A."/>
            <person name="Kalinowski J."/>
            <person name="Ruckert C."/>
        </authorList>
    </citation>
    <scope>NUCLEOTIDE SEQUENCE</scope>
    <source>
        <strain evidence="5">CGMCC 4.7201</strain>
    </source>
</reference>
<keyword evidence="2" id="KW-0238">DNA-binding</keyword>
<comment type="caution">
    <text evidence="5">The sequence shown here is derived from an EMBL/GenBank/DDBJ whole genome shotgun (WGS) entry which is preliminary data.</text>
</comment>
<dbReference type="Gene3D" id="1.10.10.10">
    <property type="entry name" value="Winged helix-like DNA-binding domain superfamily/Winged helix DNA-binding domain"/>
    <property type="match status" value="1"/>
</dbReference>
<dbReference type="PROSITE" id="PS50956">
    <property type="entry name" value="HTH_ASNC_2"/>
    <property type="match status" value="1"/>
</dbReference>
<dbReference type="SUPFAM" id="SSF46785">
    <property type="entry name" value="Winged helix' DNA-binding domain"/>
    <property type="match status" value="1"/>
</dbReference>
<dbReference type="InterPro" id="IPR019887">
    <property type="entry name" value="Tscrpt_reg_AsnC/Lrp_C"/>
</dbReference>
<evidence type="ECO:0000313" key="5">
    <source>
        <dbReference type="EMBL" id="GGO95622.1"/>
    </source>
</evidence>
<dbReference type="RefSeq" id="WP_229698770.1">
    <property type="nucleotide sequence ID" value="NZ_BMMS01000026.1"/>
</dbReference>
<dbReference type="SMART" id="SM00344">
    <property type="entry name" value="HTH_ASNC"/>
    <property type="match status" value="1"/>
</dbReference>
<feature type="domain" description="HTH asnC-type" evidence="4">
    <location>
        <begin position="7"/>
        <end position="67"/>
    </location>
</feature>
<reference evidence="5" key="2">
    <citation type="submission" date="2020-09" db="EMBL/GenBank/DDBJ databases">
        <authorList>
            <person name="Sun Q."/>
            <person name="Zhou Y."/>
        </authorList>
    </citation>
    <scope>NUCLEOTIDE SEQUENCE</scope>
    <source>
        <strain evidence="5">CGMCC 4.7201</strain>
    </source>
</reference>
<accession>A0A918E004</accession>
<dbReference type="PANTHER" id="PTHR30154:SF34">
    <property type="entry name" value="TRANSCRIPTIONAL REGULATOR AZLB"/>
    <property type="match status" value="1"/>
</dbReference>
<protein>
    <submittedName>
        <fullName evidence="5">Transcriptional regulator</fullName>
    </submittedName>
</protein>
<dbReference type="Pfam" id="PF13404">
    <property type="entry name" value="HTH_AsnC-type"/>
    <property type="match status" value="1"/>
</dbReference>
<evidence type="ECO:0000256" key="3">
    <source>
        <dbReference type="ARBA" id="ARBA00023163"/>
    </source>
</evidence>
<dbReference type="PANTHER" id="PTHR30154">
    <property type="entry name" value="LEUCINE-RESPONSIVE REGULATORY PROTEIN"/>
    <property type="match status" value="1"/>
</dbReference>
<dbReference type="Gene3D" id="3.30.70.920">
    <property type="match status" value="1"/>
</dbReference>
<dbReference type="GO" id="GO:0043200">
    <property type="term" value="P:response to amino acid"/>
    <property type="evidence" value="ECO:0007669"/>
    <property type="project" value="TreeGrafter"/>
</dbReference>
<gene>
    <name evidence="5" type="ORF">GCM10012280_53240</name>
</gene>
<dbReference type="InterPro" id="IPR011008">
    <property type="entry name" value="Dimeric_a/b-barrel"/>
</dbReference>
<proteinExistence type="predicted"/>
<sequence length="153" mass="16844">MTDLIELDASDRILIRRLQDDGRASYTDLGREVGMSAPAVRARVRRLVDSGVLQIAAVTNPLALGLPVMALIGIKVDRHPREITEALGDIDNVIYLVATAGSFDLFAEVVCRSMDELSTVINDGIRAIPGVREAESFPYFGIHVHRFDWDVPD</sequence>
<evidence type="ECO:0000259" key="4">
    <source>
        <dbReference type="PROSITE" id="PS50956"/>
    </source>
</evidence>
<dbReference type="PRINTS" id="PR00033">
    <property type="entry name" value="HTHASNC"/>
</dbReference>
<evidence type="ECO:0000256" key="2">
    <source>
        <dbReference type="ARBA" id="ARBA00023125"/>
    </source>
</evidence>
<keyword evidence="3" id="KW-0804">Transcription</keyword>
<dbReference type="EMBL" id="BMMS01000026">
    <property type="protein sequence ID" value="GGO95622.1"/>
    <property type="molecule type" value="Genomic_DNA"/>
</dbReference>
<name>A0A918E004_9ACTN</name>
<evidence type="ECO:0000256" key="1">
    <source>
        <dbReference type="ARBA" id="ARBA00023015"/>
    </source>
</evidence>
<dbReference type="InterPro" id="IPR019888">
    <property type="entry name" value="Tscrpt_reg_AsnC-like"/>
</dbReference>